<dbReference type="InterPro" id="IPR026960">
    <property type="entry name" value="RVT-Znf"/>
</dbReference>
<proteinExistence type="predicted"/>
<dbReference type="InterPro" id="IPR043502">
    <property type="entry name" value="DNA/RNA_pol_sf"/>
</dbReference>
<reference evidence="2" key="1">
    <citation type="submission" date="2020-01" db="EMBL/GenBank/DDBJ databases">
        <authorList>
            <person name="Mishra B."/>
        </authorList>
    </citation>
    <scope>NUCLEOTIDE SEQUENCE [LARGE SCALE GENOMIC DNA]</scope>
</reference>
<organism evidence="2 3">
    <name type="scientific">Microthlaspi erraticum</name>
    <dbReference type="NCBI Taxonomy" id="1685480"/>
    <lineage>
        <taxon>Eukaryota</taxon>
        <taxon>Viridiplantae</taxon>
        <taxon>Streptophyta</taxon>
        <taxon>Embryophyta</taxon>
        <taxon>Tracheophyta</taxon>
        <taxon>Spermatophyta</taxon>
        <taxon>Magnoliopsida</taxon>
        <taxon>eudicotyledons</taxon>
        <taxon>Gunneridae</taxon>
        <taxon>Pentapetalae</taxon>
        <taxon>rosids</taxon>
        <taxon>malvids</taxon>
        <taxon>Brassicales</taxon>
        <taxon>Brassicaceae</taxon>
        <taxon>Coluteocarpeae</taxon>
        <taxon>Microthlaspi</taxon>
    </lineage>
</organism>
<keyword evidence="3" id="KW-1185">Reference proteome</keyword>
<dbReference type="OrthoDB" id="1108114at2759"/>
<evidence type="ECO:0000313" key="2">
    <source>
        <dbReference type="EMBL" id="CAA7048221.1"/>
    </source>
</evidence>
<dbReference type="PROSITE" id="PS50878">
    <property type="entry name" value="RT_POL"/>
    <property type="match status" value="1"/>
</dbReference>
<accession>A0A6D2K8X8</accession>
<dbReference type="EMBL" id="CACVBM020001385">
    <property type="protein sequence ID" value="CAA7048221.1"/>
    <property type="molecule type" value="Genomic_DNA"/>
</dbReference>
<dbReference type="SUPFAM" id="SSF56672">
    <property type="entry name" value="DNA/RNA polymerases"/>
    <property type="match status" value="1"/>
</dbReference>
<dbReference type="PANTHER" id="PTHR33116">
    <property type="entry name" value="REVERSE TRANSCRIPTASE ZINC-BINDING DOMAIN-CONTAINING PROTEIN-RELATED-RELATED"/>
    <property type="match status" value="1"/>
</dbReference>
<dbReference type="PANTHER" id="PTHR33116:SF86">
    <property type="entry name" value="REVERSE TRANSCRIPTASE DOMAIN-CONTAINING PROTEIN"/>
    <property type="match status" value="1"/>
</dbReference>
<protein>
    <recommendedName>
        <fullName evidence="1">Reverse transcriptase domain-containing protein</fullName>
    </recommendedName>
</protein>
<dbReference type="AlphaFoldDB" id="A0A6D2K8X8"/>
<dbReference type="Pfam" id="PF00078">
    <property type="entry name" value="RVT_1"/>
    <property type="match status" value="1"/>
</dbReference>
<name>A0A6D2K8X8_9BRAS</name>
<dbReference type="CDD" id="cd01650">
    <property type="entry name" value="RT_nLTR_like"/>
    <property type="match status" value="1"/>
</dbReference>
<feature type="domain" description="Reverse transcriptase" evidence="1">
    <location>
        <begin position="166"/>
        <end position="436"/>
    </location>
</feature>
<sequence length="916" mass="103536">MTNDNSSETLISLINLELKGAYQAEEKYWRQRSRQMWLSLGDKNSGYFHAATRGRRARNNISVIEDEKGNAVYDEVNIERVITHYFTEMFTSQTGDRAETVKQSISRKISDETNTKLISIPSPKEIRAAIFSIHPDKAPGPDGFSASFFYSNWGTIGEDITLEIQKFFTSGNLPQGINATHICLIPKKTAPKSVADYRPIALCNVYYKIISKILTARLHPILDGLISENQSAFVPGRAISDNVMITHEILHFLKISQAKKRTSMAIKTDMTKAYDRVEWDFIKLVLERMGSHTRWIGWIMQCVTSVTFQFLINGAAKGFVKPSRGIRQGDPLSPYLFILCSEVLSGLCYQAQESGQIEGVKIANKGPKVNHLLFADDTMFFCKSNERTCQALKEILRKYEEASGQKISCQKSAITFSKKTLEYVKRRVKIFLGISQEGGNGKYLGLPEAFGRKKKDLFNAVVDRIRQRAISWSSKQLSGAGKLVMLKSVLSSMPTYSMSCFKLPVNLCQRIQSVLTRFWWDGNDGKRKMCWIAWDKLTLGKREGGLGLRDIQCFNDALLSKLSWRLISNPECLLARLLKGKYFPETTFLDCGSSAGSSHGWKGIVIGKDLLKEKIGNVIGNGKSTSVWNDPWLSTKEPLRPMGPAPEQFKDMKVAELLLPLSRQWNEELINELLPHHKEEILCIVPGSFDLDDKLAWLPHKSGDYTVKTGYHVARARRPSTQSPTTVDEFNWITEVWDGKFAPKFKIFLWKAVQGALPVGENLASRGIAQQATCIHCGAPESTLHMLFHCSLAQEVWSLAPFRIQITFGNLMDLKAGIKAMNKTISLPPTGIRAGTLAPWIMWSIWMTRNNKIFNRRSFTARETLNLALIRAREWQEAQEKTPPPQSSRRVDHLETQFPHALSAATQMELGMKRRR</sequence>
<comment type="caution">
    <text evidence="2">The sequence shown here is derived from an EMBL/GenBank/DDBJ whole genome shotgun (WGS) entry which is preliminary data.</text>
</comment>
<dbReference type="Pfam" id="PF13966">
    <property type="entry name" value="zf-RVT"/>
    <property type="match status" value="1"/>
</dbReference>
<evidence type="ECO:0000313" key="3">
    <source>
        <dbReference type="Proteomes" id="UP000467841"/>
    </source>
</evidence>
<dbReference type="InterPro" id="IPR000477">
    <property type="entry name" value="RT_dom"/>
</dbReference>
<gene>
    <name evidence="2" type="ORF">MERR_LOCUS35456</name>
</gene>
<evidence type="ECO:0000259" key="1">
    <source>
        <dbReference type="PROSITE" id="PS50878"/>
    </source>
</evidence>
<dbReference type="Proteomes" id="UP000467841">
    <property type="component" value="Unassembled WGS sequence"/>
</dbReference>